<evidence type="ECO:0000313" key="1">
    <source>
        <dbReference type="EMBL" id="PTX56347.1"/>
    </source>
</evidence>
<name>A0A2T6BJV4_9RHOB</name>
<sequence>MTKLIQNVAEMLAPAPAAQMPPVQIEVTQLTRREMEDLFARELGRIRLH</sequence>
<gene>
    <name evidence="1" type="ORF">C8N43_1004</name>
</gene>
<organism evidence="1 2">
    <name type="scientific">Litoreibacter ponti</name>
    <dbReference type="NCBI Taxonomy" id="1510457"/>
    <lineage>
        <taxon>Bacteria</taxon>
        <taxon>Pseudomonadati</taxon>
        <taxon>Pseudomonadota</taxon>
        <taxon>Alphaproteobacteria</taxon>
        <taxon>Rhodobacterales</taxon>
        <taxon>Roseobacteraceae</taxon>
        <taxon>Litoreibacter</taxon>
    </lineage>
</organism>
<dbReference type="Proteomes" id="UP000243978">
    <property type="component" value="Unassembled WGS sequence"/>
</dbReference>
<accession>A0A2T6BJV4</accession>
<dbReference type="EMBL" id="QBKS01000001">
    <property type="protein sequence ID" value="PTX56347.1"/>
    <property type="molecule type" value="Genomic_DNA"/>
</dbReference>
<dbReference type="RefSeq" id="WP_158269913.1">
    <property type="nucleotide sequence ID" value="NZ_QBKS01000001.1"/>
</dbReference>
<proteinExistence type="predicted"/>
<comment type="caution">
    <text evidence="1">The sequence shown here is derived from an EMBL/GenBank/DDBJ whole genome shotgun (WGS) entry which is preliminary data.</text>
</comment>
<keyword evidence="2" id="KW-1185">Reference proteome</keyword>
<dbReference type="AlphaFoldDB" id="A0A2T6BJV4"/>
<evidence type="ECO:0000313" key="2">
    <source>
        <dbReference type="Proteomes" id="UP000243978"/>
    </source>
</evidence>
<reference evidence="1 2" key="1">
    <citation type="submission" date="2018-04" db="EMBL/GenBank/DDBJ databases">
        <title>Genomic Encyclopedia of Archaeal and Bacterial Type Strains, Phase II (KMG-II): from individual species to whole genera.</title>
        <authorList>
            <person name="Goeker M."/>
        </authorList>
    </citation>
    <scope>NUCLEOTIDE SEQUENCE [LARGE SCALE GENOMIC DNA]</scope>
    <source>
        <strain evidence="1 2">DSM 100977</strain>
    </source>
</reference>
<protein>
    <submittedName>
        <fullName evidence="1">Uncharacterized protein</fullName>
    </submittedName>
</protein>